<dbReference type="InterPro" id="IPR002347">
    <property type="entry name" value="SDR_fam"/>
</dbReference>
<organism evidence="1 2">
    <name type="scientific">Bogoriella caseilytica</name>
    <dbReference type="NCBI Taxonomy" id="56055"/>
    <lineage>
        <taxon>Bacteria</taxon>
        <taxon>Bacillati</taxon>
        <taxon>Actinomycetota</taxon>
        <taxon>Actinomycetes</taxon>
        <taxon>Micrococcales</taxon>
        <taxon>Bogoriellaceae</taxon>
        <taxon>Bogoriella</taxon>
    </lineage>
</organism>
<reference evidence="1 2" key="1">
    <citation type="submission" date="2018-11" db="EMBL/GenBank/DDBJ databases">
        <title>Sequencing the genomes of 1000 actinobacteria strains.</title>
        <authorList>
            <person name="Klenk H.-P."/>
        </authorList>
    </citation>
    <scope>NUCLEOTIDE SEQUENCE [LARGE SCALE GENOMIC DNA]</scope>
    <source>
        <strain evidence="1 2">DSM 11294</strain>
    </source>
</reference>
<accession>A0A3N2BCN3</accession>
<gene>
    <name evidence="1" type="ORF">EDD31_1371</name>
</gene>
<dbReference type="OrthoDB" id="63584at2"/>
<evidence type="ECO:0000313" key="1">
    <source>
        <dbReference type="EMBL" id="ROR73006.1"/>
    </source>
</evidence>
<dbReference type="PANTHER" id="PTHR44147">
    <property type="entry name" value="DEHYDROGENASE/REDUCTASE SDR FAMILY MEMBER 1"/>
    <property type="match status" value="1"/>
</dbReference>
<proteinExistence type="predicted"/>
<dbReference type="RefSeq" id="WP_123303489.1">
    <property type="nucleotide sequence ID" value="NZ_RKHK01000001.1"/>
</dbReference>
<keyword evidence="2" id="KW-1185">Reference proteome</keyword>
<dbReference type="InterPro" id="IPR036291">
    <property type="entry name" value="NAD(P)-bd_dom_sf"/>
</dbReference>
<comment type="caution">
    <text evidence="1">The sequence shown here is derived from an EMBL/GenBank/DDBJ whole genome shotgun (WGS) entry which is preliminary data.</text>
</comment>
<dbReference type="PRINTS" id="PR00081">
    <property type="entry name" value="GDHRDH"/>
</dbReference>
<dbReference type="Gene3D" id="3.40.50.720">
    <property type="entry name" value="NAD(P)-binding Rossmann-like Domain"/>
    <property type="match status" value="1"/>
</dbReference>
<dbReference type="NCBIfam" id="NF006159">
    <property type="entry name" value="PRK08303.1"/>
    <property type="match status" value="1"/>
</dbReference>
<dbReference type="SUPFAM" id="SSF51735">
    <property type="entry name" value="NAD(P)-binding Rossmann-fold domains"/>
    <property type="match status" value="1"/>
</dbReference>
<protein>
    <submittedName>
        <fullName evidence="1">NAD(P)-dependent dehydrogenase (Short-subunit alcohol dehydrogenase family)</fullName>
    </submittedName>
</protein>
<dbReference type="EMBL" id="RKHK01000001">
    <property type="protein sequence ID" value="ROR73006.1"/>
    <property type="molecule type" value="Genomic_DNA"/>
</dbReference>
<dbReference type="PANTHER" id="PTHR44147:SF2">
    <property type="entry name" value="DEHYDROGENASE_REDUCTASE SDR FAMILY MEMBER 1"/>
    <property type="match status" value="1"/>
</dbReference>
<sequence length="324" mass="35040">MTGQSQQENRARTELRGRVALVAGATRGAGRAIAVELGRAGATVYCTGRSTADKPSDYGRPETIEDTAELIAAAGGTAYSAVVDHLDAGAVRELVARIDREQGRLDILVNDIGGEAYVHFGTPLWEYDLEDGARLFDAGFTTHLNTSHAALGLLIRQPGGLVVEVTDGTRSYNANHYRETVFLDVTKTAVDRLAFAQGHELAAHGGTAVSVTPGWLRSEMMLEAFGVTEETWRESAEANLGKDALPPYEFVISETPAMLARGIAALAGDPERQQWNTRSVSSFELAQHYGLTDADGSRPDAWSFITAMENTPARDLDVEKYRRV</sequence>
<evidence type="ECO:0000313" key="2">
    <source>
        <dbReference type="Proteomes" id="UP000280668"/>
    </source>
</evidence>
<dbReference type="Pfam" id="PF00106">
    <property type="entry name" value="adh_short"/>
    <property type="match status" value="1"/>
</dbReference>
<dbReference type="AlphaFoldDB" id="A0A3N2BCN3"/>
<name>A0A3N2BCN3_9MICO</name>
<dbReference type="Proteomes" id="UP000280668">
    <property type="component" value="Unassembled WGS sequence"/>
</dbReference>